<dbReference type="EC" id="1.14.99.56" evidence="15"/>
<keyword evidence="4" id="KW-0479">Metal-binding</keyword>
<keyword evidence="9" id="KW-0503">Monooxygenase</keyword>
<keyword evidence="12 15" id="KW-0624">Polysaccharide degradation</keyword>
<dbReference type="GO" id="GO:0030248">
    <property type="term" value="F:cellulose binding"/>
    <property type="evidence" value="ECO:0007669"/>
    <property type="project" value="UniProtKB-UniRule"/>
</dbReference>
<dbReference type="InterPro" id="IPR005103">
    <property type="entry name" value="AA9_LPMO"/>
</dbReference>
<dbReference type="VEuPathDB" id="FungiDB:P175DRAFT_0502922"/>
<proteinExistence type="inferred from homology"/>
<evidence type="ECO:0000256" key="15">
    <source>
        <dbReference type="RuleBase" id="RU368122"/>
    </source>
</evidence>
<keyword evidence="11 15" id="KW-0119">Carbohydrate metabolism</keyword>
<evidence type="ECO:0000256" key="14">
    <source>
        <dbReference type="ARBA" id="ARBA00045077"/>
    </source>
</evidence>
<keyword evidence="7" id="KW-0560">Oxidoreductase</keyword>
<dbReference type="OrthoDB" id="4849160at2759"/>
<feature type="domain" description="Auxiliary Activity family 9 catalytic" evidence="16">
    <location>
        <begin position="21"/>
        <end position="233"/>
    </location>
</feature>
<evidence type="ECO:0000256" key="8">
    <source>
        <dbReference type="ARBA" id="ARBA00023008"/>
    </source>
</evidence>
<dbReference type="PANTHER" id="PTHR33353:SF36">
    <property type="entry name" value="ENDO-BETA-1,4-GLUCANASE D"/>
    <property type="match status" value="1"/>
</dbReference>
<dbReference type="Pfam" id="PF03443">
    <property type="entry name" value="AA9"/>
    <property type="match status" value="1"/>
</dbReference>
<keyword evidence="18" id="KW-1185">Reference proteome</keyword>
<dbReference type="EMBL" id="JYKN01002614">
    <property type="protein sequence ID" value="KKK15717.1"/>
    <property type="molecule type" value="Genomic_DNA"/>
</dbReference>
<evidence type="ECO:0000256" key="12">
    <source>
        <dbReference type="ARBA" id="ARBA00023326"/>
    </source>
</evidence>
<evidence type="ECO:0000256" key="2">
    <source>
        <dbReference type="ARBA" id="ARBA00004613"/>
    </source>
</evidence>
<evidence type="ECO:0000256" key="11">
    <source>
        <dbReference type="ARBA" id="ARBA00023277"/>
    </source>
</evidence>
<evidence type="ECO:0000313" key="17">
    <source>
        <dbReference type="EMBL" id="KKK15717.1"/>
    </source>
</evidence>
<dbReference type="GO" id="GO:0030245">
    <property type="term" value="P:cellulose catabolic process"/>
    <property type="evidence" value="ECO:0007669"/>
    <property type="project" value="UniProtKB-UniRule"/>
</dbReference>
<keyword evidence="10 15" id="KW-1015">Disulfide bond</keyword>
<protein>
    <recommendedName>
        <fullName evidence="15">AA9 family lytic polysaccharide monooxygenase</fullName>
        <ecNumber evidence="15">1.14.99.56</ecNumber>
    </recommendedName>
    <alternativeName>
        <fullName evidence="15">Endo-beta-1,4-glucanase</fullName>
    </alternativeName>
    <alternativeName>
        <fullName evidence="15">Glycosyl hydrolase 61 family protein</fullName>
    </alternativeName>
</protein>
<dbReference type="PANTHER" id="PTHR33353">
    <property type="entry name" value="PUTATIVE (AFU_ORTHOLOGUE AFUA_1G12560)-RELATED"/>
    <property type="match status" value="1"/>
</dbReference>
<evidence type="ECO:0000313" key="18">
    <source>
        <dbReference type="Proteomes" id="UP000034947"/>
    </source>
</evidence>
<comment type="catalytic activity">
    <reaction evidence="14 15">
        <text>[(1-&gt;4)-beta-D-glucosyl]n+m + reduced acceptor + O2 = 4-dehydro-beta-D-glucosyl-[(1-&gt;4)-beta-D-glucosyl]n-1 + [(1-&gt;4)-beta-D-glucosyl]m + acceptor + H2O.</text>
        <dbReference type="EC" id="1.14.99.56"/>
    </reaction>
</comment>
<dbReference type="CDD" id="cd21175">
    <property type="entry name" value="LPMO_AA9"/>
    <property type="match status" value="1"/>
</dbReference>
<dbReference type="GO" id="GO:0005576">
    <property type="term" value="C:extracellular region"/>
    <property type="evidence" value="ECO:0007669"/>
    <property type="project" value="UniProtKB-SubCell"/>
</dbReference>
<evidence type="ECO:0000256" key="9">
    <source>
        <dbReference type="ARBA" id="ARBA00023033"/>
    </source>
</evidence>
<evidence type="ECO:0000256" key="1">
    <source>
        <dbReference type="ARBA" id="ARBA00001973"/>
    </source>
</evidence>
<evidence type="ECO:0000256" key="4">
    <source>
        <dbReference type="ARBA" id="ARBA00022723"/>
    </source>
</evidence>
<evidence type="ECO:0000256" key="3">
    <source>
        <dbReference type="ARBA" id="ARBA00022525"/>
    </source>
</evidence>
<keyword evidence="8" id="KW-0186">Copper</keyword>
<dbReference type="GO" id="GO:0046872">
    <property type="term" value="F:metal ion binding"/>
    <property type="evidence" value="ECO:0007669"/>
    <property type="project" value="UniProtKB-KW"/>
</dbReference>
<evidence type="ECO:0000256" key="6">
    <source>
        <dbReference type="ARBA" id="ARBA00023001"/>
    </source>
</evidence>
<evidence type="ECO:0000256" key="10">
    <source>
        <dbReference type="ARBA" id="ARBA00023157"/>
    </source>
</evidence>
<dbReference type="Proteomes" id="UP000034947">
    <property type="component" value="Unassembled WGS sequence"/>
</dbReference>
<dbReference type="Gene3D" id="2.70.50.70">
    <property type="match status" value="1"/>
</dbReference>
<reference evidence="17 18" key="1">
    <citation type="submission" date="2015-02" db="EMBL/GenBank/DDBJ databases">
        <title>Draft Genome Sequences of Two Closely-Related Aflatoxigenic Aspergillus Species Obtained from the Cote d'Ivoire.</title>
        <authorList>
            <person name="Moore G.G."/>
            <person name="Beltz S.B."/>
            <person name="Mack B.M."/>
        </authorList>
    </citation>
    <scope>NUCLEOTIDE SEQUENCE [LARGE SCALE GENOMIC DNA]</scope>
    <source>
        <strain evidence="17 18">SRRC1432</strain>
    </source>
</reference>
<dbReference type="GO" id="GO:0004497">
    <property type="term" value="F:monooxygenase activity"/>
    <property type="evidence" value="ECO:0007669"/>
    <property type="project" value="UniProtKB-KW"/>
</dbReference>
<comment type="cofactor">
    <cofactor evidence="1">
        <name>Cu(2+)</name>
        <dbReference type="ChEBI" id="CHEBI:29036"/>
    </cofactor>
</comment>
<gene>
    <name evidence="17" type="ORF">AOCH_006570</name>
</gene>
<comment type="function">
    <text evidence="15">Lytic polysaccharide monooxygenase (LMPO) that depolymerizes crystalline and amorphous polysaccharides via the oxidation of scissile alpha- or beta-(1-4)-glycosidic bonds, yielding C1 and/or C4 oxidation products. Catalysis by LPMOs requires the reduction of the active-site copper from Cu(II) to Cu(I) by a reducing agent and H(2)O(2) or O(2) as a cosubstrate.</text>
</comment>
<name>A0A0F8WWM3_9EURO</name>
<dbReference type="InterPro" id="IPR049892">
    <property type="entry name" value="AA9"/>
</dbReference>
<evidence type="ECO:0000259" key="16">
    <source>
        <dbReference type="Pfam" id="PF03443"/>
    </source>
</evidence>
<sequence>MNRNQNQPHTSGTFASQALSHGHVTNVIVNGVSYPGWDIGTFPYMNDAPLVAAWGTPNTANGYIAPDAFSTADVICHVNATNGEGSIPVAAGDSISIQWTAWPDSHHGPVIDYLADCGSSCTTAEKATLEFFKISEVGLVDGSVVPGTWGTDELIKNNNSWLVQIPRDIAPGNYVLRHELIALHGAQTENGAQNYMQCFNLQVKGSGSMRPKGVLATGLYTPTGAGILADIYKPLLTYTIPGPSLIAGATAVAPSTSAITSTGTAIVPQATSS</sequence>
<evidence type="ECO:0000256" key="7">
    <source>
        <dbReference type="ARBA" id="ARBA00023002"/>
    </source>
</evidence>
<comment type="domain">
    <text evidence="15">Has a modular structure: an endo-beta-1,4-glucanase catalytic module at the N-terminus, a linker rich in serines and threonines, and a C-terminal carbohydrate-binding module (CBM).</text>
</comment>
<keyword evidence="5" id="KW-0732">Signal</keyword>
<keyword evidence="3 15" id="KW-0964">Secreted</keyword>
<evidence type="ECO:0000256" key="5">
    <source>
        <dbReference type="ARBA" id="ARBA00022729"/>
    </source>
</evidence>
<comment type="subcellular location">
    <subcellularLocation>
        <location evidence="2 15">Secreted</location>
    </subcellularLocation>
</comment>
<dbReference type="GO" id="GO:0008810">
    <property type="term" value="F:cellulase activity"/>
    <property type="evidence" value="ECO:0007669"/>
    <property type="project" value="UniProtKB-UniRule"/>
</dbReference>
<dbReference type="AlphaFoldDB" id="A0A0F8WWM3"/>
<accession>A0A0F8WWM3</accession>
<comment type="caution">
    <text evidence="17">The sequence shown here is derived from an EMBL/GenBank/DDBJ whole genome shotgun (WGS) entry which is preliminary data.</text>
</comment>
<organism evidence="17 18">
    <name type="scientific">Aspergillus ochraceoroseus</name>
    <dbReference type="NCBI Taxonomy" id="138278"/>
    <lineage>
        <taxon>Eukaryota</taxon>
        <taxon>Fungi</taxon>
        <taxon>Dikarya</taxon>
        <taxon>Ascomycota</taxon>
        <taxon>Pezizomycotina</taxon>
        <taxon>Eurotiomycetes</taxon>
        <taxon>Eurotiomycetidae</taxon>
        <taxon>Eurotiales</taxon>
        <taxon>Aspergillaceae</taxon>
        <taxon>Aspergillus</taxon>
        <taxon>Aspergillus subgen. Nidulantes</taxon>
    </lineage>
</organism>
<keyword evidence="6 15" id="KW-0136">Cellulose degradation</keyword>
<comment type="similarity">
    <text evidence="13">Belongs to the polysaccharide monooxygenase AA9 family.</text>
</comment>
<evidence type="ECO:0000256" key="13">
    <source>
        <dbReference type="ARBA" id="ARBA00044502"/>
    </source>
</evidence>